<dbReference type="Proteomes" id="UP001169823">
    <property type="component" value="Unassembled WGS sequence"/>
</dbReference>
<dbReference type="InterPro" id="IPR052909">
    <property type="entry name" value="Transposase_6_like"/>
</dbReference>
<accession>A0AAW7XU85</accession>
<dbReference type="AlphaFoldDB" id="A0AAW7XU85"/>
<evidence type="ECO:0000313" key="2">
    <source>
        <dbReference type="EMBL" id="MDO6457862.1"/>
    </source>
</evidence>
<organism evidence="2 3">
    <name type="scientific">Celeribacter halophilus</name>
    <dbReference type="NCBI Taxonomy" id="576117"/>
    <lineage>
        <taxon>Bacteria</taxon>
        <taxon>Pseudomonadati</taxon>
        <taxon>Pseudomonadota</taxon>
        <taxon>Alphaproteobacteria</taxon>
        <taxon>Rhodobacterales</taxon>
        <taxon>Roseobacteraceae</taxon>
        <taxon>Celeribacter</taxon>
    </lineage>
</organism>
<dbReference type="InterPro" id="IPR025161">
    <property type="entry name" value="IS402-like_dom"/>
</dbReference>
<comment type="caution">
    <text evidence="2">The sequence shown here is derived from an EMBL/GenBank/DDBJ whole genome shotgun (WGS) entry which is preliminary data.</text>
</comment>
<dbReference type="Pfam" id="PF13340">
    <property type="entry name" value="DUF4096"/>
    <property type="match status" value="1"/>
</dbReference>
<evidence type="ECO:0000259" key="1">
    <source>
        <dbReference type="Pfam" id="PF13340"/>
    </source>
</evidence>
<feature type="domain" description="Insertion element IS402-like" evidence="1">
    <location>
        <begin position="6"/>
        <end position="64"/>
    </location>
</feature>
<proteinExistence type="predicted"/>
<dbReference type="PANTHER" id="PTHR46637:SF1">
    <property type="entry name" value="BLL5188 PROTEIN"/>
    <property type="match status" value="1"/>
</dbReference>
<gene>
    <name evidence="2" type="ORF">Q4494_12280</name>
</gene>
<sequence>MARSDMSDLEWEFIKAVLPNKTRGKKRVDDRRVINGIFYVLRTGIPWADLRHLDTKPVRTQRKRCVDCGNHVEIEMIFGSGFIRLPHFAKRSANARC</sequence>
<reference evidence="2" key="1">
    <citation type="submission" date="2023-07" db="EMBL/GenBank/DDBJ databases">
        <title>Genome content predicts the carbon catabolic preferences of heterotrophic bacteria.</title>
        <authorList>
            <person name="Gralka M."/>
        </authorList>
    </citation>
    <scope>NUCLEOTIDE SEQUENCE</scope>
    <source>
        <strain evidence="2">I2M02</strain>
    </source>
</reference>
<dbReference type="PANTHER" id="PTHR46637">
    <property type="entry name" value="TIS1421-TRANSPOSASE PROTEIN A"/>
    <property type="match status" value="1"/>
</dbReference>
<protein>
    <submittedName>
        <fullName evidence="2">Transposase</fullName>
    </submittedName>
</protein>
<dbReference type="EMBL" id="JAUOPJ010000010">
    <property type="protein sequence ID" value="MDO6457862.1"/>
    <property type="molecule type" value="Genomic_DNA"/>
</dbReference>
<evidence type="ECO:0000313" key="3">
    <source>
        <dbReference type="Proteomes" id="UP001169823"/>
    </source>
</evidence>
<dbReference type="RefSeq" id="WP_303494755.1">
    <property type="nucleotide sequence ID" value="NZ_JAUOPJ010000010.1"/>
</dbReference>
<name>A0AAW7XU85_9RHOB</name>